<dbReference type="GO" id="GO:0008218">
    <property type="term" value="P:bioluminescence"/>
    <property type="evidence" value="ECO:0007669"/>
    <property type="project" value="InterPro"/>
</dbReference>
<dbReference type="Proteomes" id="UP000591735">
    <property type="component" value="Unassembled WGS sequence"/>
</dbReference>
<evidence type="ECO:0000313" key="2">
    <source>
        <dbReference type="EMBL" id="MBB5322547.1"/>
    </source>
</evidence>
<evidence type="ECO:0008006" key="4">
    <source>
        <dbReference type="Google" id="ProtNLM"/>
    </source>
</evidence>
<dbReference type="Pfam" id="PF05893">
    <property type="entry name" value="LuxC"/>
    <property type="match status" value="1"/>
</dbReference>
<comment type="caution">
    <text evidence="2">The sequence shown here is derived from an EMBL/GenBank/DDBJ whole genome shotgun (WGS) entry which is preliminary data.</text>
</comment>
<dbReference type="SUPFAM" id="SSF53720">
    <property type="entry name" value="ALDH-like"/>
    <property type="match status" value="1"/>
</dbReference>
<organism evidence="2 3">
    <name type="scientific">Marinobacter oulmenensis</name>
    <dbReference type="NCBI Taxonomy" id="643747"/>
    <lineage>
        <taxon>Bacteria</taxon>
        <taxon>Pseudomonadati</taxon>
        <taxon>Pseudomonadota</taxon>
        <taxon>Gammaproteobacteria</taxon>
        <taxon>Pseudomonadales</taxon>
        <taxon>Marinobacteraceae</taxon>
        <taxon>Marinobacter</taxon>
    </lineage>
</organism>
<proteinExistence type="predicted"/>
<dbReference type="AlphaFoldDB" id="A0A840UNY0"/>
<dbReference type="RefSeq" id="WP_183705849.1">
    <property type="nucleotide sequence ID" value="NZ_JACHFE010000009.1"/>
</dbReference>
<protein>
    <recommendedName>
        <fullName evidence="4">Long-chain-fatty-acyl-CoA reductase</fullName>
    </recommendedName>
</protein>
<name>A0A840UNY0_9GAMM</name>
<accession>A0A840UNY0</accession>
<gene>
    <name evidence="2" type="ORF">HNR38_003054</name>
</gene>
<dbReference type="EMBL" id="JACHFE010000009">
    <property type="protein sequence ID" value="MBB5322547.1"/>
    <property type="molecule type" value="Genomic_DNA"/>
</dbReference>
<keyword evidence="3" id="KW-1185">Reference proteome</keyword>
<dbReference type="InterPro" id="IPR008670">
    <property type="entry name" value="CoA_reduct_LuxC"/>
</dbReference>
<dbReference type="GO" id="GO:0003995">
    <property type="term" value="F:acyl-CoA dehydrogenase activity"/>
    <property type="evidence" value="ECO:0007669"/>
    <property type="project" value="InterPro"/>
</dbReference>
<keyword evidence="1" id="KW-0521">NADP</keyword>
<evidence type="ECO:0000256" key="1">
    <source>
        <dbReference type="ARBA" id="ARBA00022857"/>
    </source>
</evidence>
<sequence length="389" mass="43206">MALMLLAGQHPDTLDDNNLSGCFDPGRLAFCRDLSGALLRHPMARQHPELVALGFWLRDSHLKQLEQRSDAGSPGVVRRALGLVMHFAPANVDTLFVYSWVCSLLMGNANVVRLSTQSTDVTDILLELLNEQFARPEYQSIKKQNAFVTFPHDDPAASFLSLRADARIIWGGDDAVQAIRRLPCKPRCRDIPFADRYSAAVIDGDHLSAADLSTLAERLWRDIQSYSQMACSSPRILFWLGSTANREALWSAVGALADRETWPSGRQNEHLVVAQWLQATGACDAPVRLGSFNILPLSGAIPEALNHHPGQGLCYLVDIDDLEELTVLDSRCQTLGYWGIERERLLNLMNTAPIRGMERVVPVGTALDFSTWWDGMDLFAHLSSFTVIQ</sequence>
<dbReference type="InterPro" id="IPR016161">
    <property type="entry name" value="Ald_DH/histidinol_DH"/>
</dbReference>
<reference evidence="2 3" key="1">
    <citation type="submission" date="2020-08" db="EMBL/GenBank/DDBJ databases">
        <title>Genomic Encyclopedia of Type Strains, Phase IV (KMG-IV): sequencing the most valuable type-strain genomes for metagenomic binning, comparative biology and taxonomic classification.</title>
        <authorList>
            <person name="Goeker M."/>
        </authorList>
    </citation>
    <scope>NUCLEOTIDE SEQUENCE [LARGE SCALE GENOMIC DNA]</scope>
    <source>
        <strain evidence="2 3">DSM 22359</strain>
    </source>
</reference>
<evidence type="ECO:0000313" key="3">
    <source>
        <dbReference type="Proteomes" id="UP000591735"/>
    </source>
</evidence>